<dbReference type="AlphaFoldDB" id="A0A545ULZ2"/>
<organism evidence="1 2">
    <name type="scientific">Cordyceps javanica</name>
    <dbReference type="NCBI Taxonomy" id="43265"/>
    <lineage>
        <taxon>Eukaryota</taxon>
        <taxon>Fungi</taxon>
        <taxon>Dikarya</taxon>
        <taxon>Ascomycota</taxon>
        <taxon>Pezizomycotina</taxon>
        <taxon>Sordariomycetes</taxon>
        <taxon>Hypocreomycetidae</taxon>
        <taxon>Hypocreales</taxon>
        <taxon>Cordycipitaceae</taxon>
        <taxon>Cordyceps</taxon>
    </lineage>
</organism>
<dbReference type="EMBL" id="SPUK01000026">
    <property type="protein sequence ID" value="TQV90485.1"/>
    <property type="molecule type" value="Genomic_DNA"/>
</dbReference>
<keyword evidence="2" id="KW-1185">Reference proteome</keyword>
<name>A0A545ULZ2_9HYPO</name>
<protein>
    <submittedName>
        <fullName evidence="1">Uncharacterized protein</fullName>
    </submittedName>
</protein>
<comment type="caution">
    <text evidence="1">The sequence shown here is derived from an EMBL/GenBank/DDBJ whole genome shotgun (WGS) entry which is preliminary data.</text>
</comment>
<evidence type="ECO:0000313" key="1">
    <source>
        <dbReference type="EMBL" id="TQV90485.1"/>
    </source>
</evidence>
<evidence type="ECO:0000313" key="2">
    <source>
        <dbReference type="Proteomes" id="UP000315783"/>
    </source>
</evidence>
<dbReference type="Proteomes" id="UP000315783">
    <property type="component" value="Unassembled WGS sequence"/>
</dbReference>
<gene>
    <name evidence="1" type="ORF">IF1G_10808</name>
</gene>
<accession>A0A545ULZ2</accession>
<sequence length="162" mass="17523">MEVTSTDNPCDYGLWRFGQDWYYCGCCAVKDAGSTGKDVVEGMMQPRSSLTPDNVASGAQAILSISLQVLLLASSREALFAALESAADASGDELIARFSDVLDSQKQKQRADSIPSREWHRSKSGHEHAYCSDAWGSLEAGNNEFSSIQGLSALRKLLELAV</sequence>
<reference evidence="1 2" key="1">
    <citation type="journal article" date="2019" name="Appl. Microbiol. Biotechnol.">
        <title>Genome sequence of Isaria javanica and comparative genome analysis insights into family S53 peptidase evolution in fungal entomopathogens.</title>
        <authorList>
            <person name="Lin R."/>
            <person name="Zhang X."/>
            <person name="Xin B."/>
            <person name="Zou M."/>
            <person name="Gao Y."/>
            <person name="Qin F."/>
            <person name="Hu Q."/>
            <person name="Xie B."/>
            <person name="Cheng X."/>
        </authorList>
    </citation>
    <scope>NUCLEOTIDE SEQUENCE [LARGE SCALE GENOMIC DNA]</scope>
    <source>
        <strain evidence="1 2">IJ1G</strain>
    </source>
</reference>
<proteinExistence type="predicted"/>